<proteinExistence type="predicted"/>
<feature type="non-terminal residue" evidence="1">
    <location>
        <position position="84"/>
    </location>
</feature>
<keyword evidence="2" id="KW-1185">Reference proteome</keyword>
<comment type="caution">
    <text evidence="1">The sequence shown here is derived from an EMBL/GenBank/DDBJ whole genome shotgun (WGS) entry which is preliminary data.</text>
</comment>
<dbReference type="AlphaFoldDB" id="A0A232EJU7"/>
<gene>
    <name evidence="1" type="ORF">TSAR_009783</name>
</gene>
<reference evidence="1 2" key="1">
    <citation type="journal article" date="2017" name="Curr. Biol.">
        <title>The Evolution of Venom by Co-option of Single-Copy Genes.</title>
        <authorList>
            <person name="Martinson E.O."/>
            <person name="Mrinalini"/>
            <person name="Kelkar Y.D."/>
            <person name="Chang C.H."/>
            <person name="Werren J.H."/>
        </authorList>
    </citation>
    <scope>NUCLEOTIDE SEQUENCE [LARGE SCALE GENOMIC DNA]</scope>
    <source>
        <strain evidence="1 2">Alberta</strain>
        <tissue evidence="1">Whole body</tissue>
    </source>
</reference>
<evidence type="ECO:0000313" key="2">
    <source>
        <dbReference type="Proteomes" id="UP000215335"/>
    </source>
</evidence>
<dbReference type="EMBL" id="NNAY01003928">
    <property type="protein sequence ID" value="OXU18644.1"/>
    <property type="molecule type" value="Genomic_DNA"/>
</dbReference>
<name>A0A232EJU7_9HYME</name>
<dbReference type="Proteomes" id="UP000215335">
    <property type="component" value="Unassembled WGS sequence"/>
</dbReference>
<sequence length="84" mass="9629">MNRATLSETHAAVMQRLMHSSREFRAMKFRIGRLTEYELDEELKTRGCGLRGSVVISNDEIERRVLGGIPPKKGKKRRANSDNQ</sequence>
<accession>A0A232EJU7</accession>
<evidence type="ECO:0000313" key="1">
    <source>
        <dbReference type="EMBL" id="OXU18644.1"/>
    </source>
</evidence>
<protein>
    <submittedName>
        <fullName evidence="1">Uncharacterized protein</fullName>
    </submittedName>
</protein>
<organism evidence="1 2">
    <name type="scientific">Trichomalopsis sarcophagae</name>
    <dbReference type="NCBI Taxonomy" id="543379"/>
    <lineage>
        <taxon>Eukaryota</taxon>
        <taxon>Metazoa</taxon>
        <taxon>Ecdysozoa</taxon>
        <taxon>Arthropoda</taxon>
        <taxon>Hexapoda</taxon>
        <taxon>Insecta</taxon>
        <taxon>Pterygota</taxon>
        <taxon>Neoptera</taxon>
        <taxon>Endopterygota</taxon>
        <taxon>Hymenoptera</taxon>
        <taxon>Apocrita</taxon>
        <taxon>Proctotrupomorpha</taxon>
        <taxon>Chalcidoidea</taxon>
        <taxon>Pteromalidae</taxon>
        <taxon>Pteromalinae</taxon>
        <taxon>Trichomalopsis</taxon>
    </lineage>
</organism>